<dbReference type="PROSITE" id="PS50893">
    <property type="entry name" value="ABC_TRANSPORTER_2"/>
    <property type="match status" value="2"/>
</dbReference>
<keyword evidence="3" id="KW-0175">Coiled coil</keyword>
<dbReference type="InterPro" id="IPR032524">
    <property type="entry name" value="ABC_tran_C"/>
</dbReference>
<dbReference type="Pfam" id="PF16326">
    <property type="entry name" value="ABC_tran_CTD"/>
    <property type="match status" value="1"/>
</dbReference>
<dbReference type="PROSITE" id="PS00211">
    <property type="entry name" value="ABC_TRANSPORTER_1"/>
    <property type="match status" value="1"/>
</dbReference>
<evidence type="ECO:0000313" key="5">
    <source>
        <dbReference type="EMBL" id="MBD1363432.1"/>
    </source>
</evidence>
<dbReference type="InterPro" id="IPR003439">
    <property type="entry name" value="ABC_transporter-like_ATP-bd"/>
</dbReference>
<evidence type="ECO:0000256" key="1">
    <source>
        <dbReference type="ARBA" id="ARBA00022741"/>
    </source>
</evidence>
<dbReference type="CDD" id="cd03221">
    <property type="entry name" value="ABCF_EF-3"/>
    <property type="match status" value="2"/>
</dbReference>
<dbReference type="SMART" id="SM00382">
    <property type="entry name" value="AAA"/>
    <property type="match status" value="2"/>
</dbReference>
<reference evidence="5 6" key="1">
    <citation type="submission" date="2020-09" db="EMBL/GenBank/DDBJ databases">
        <title>Novel species of Mucilaginibacter isolated from a glacier on the Tibetan Plateau.</title>
        <authorList>
            <person name="Liu Q."/>
            <person name="Xin Y.-H."/>
        </authorList>
    </citation>
    <scope>NUCLEOTIDE SEQUENCE [LARGE SCALE GENOMIC DNA]</scope>
    <source>
        <strain evidence="5 6">ZT4R22</strain>
    </source>
</reference>
<dbReference type="PANTHER" id="PTHR42855">
    <property type="entry name" value="ABC TRANSPORTER ATP-BINDING SUBUNIT"/>
    <property type="match status" value="1"/>
</dbReference>
<dbReference type="InterPro" id="IPR003593">
    <property type="entry name" value="AAA+_ATPase"/>
</dbReference>
<feature type="coiled-coil region" evidence="3">
    <location>
        <begin position="560"/>
        <end position="587"/>
    </location>
</feature>
<comment type="caution">
    <text evidence="5">The sequence shown here is derived from an EMBL/GenBank/DDBJ whole genome shotgun (WGS) entry which is preliminary data.</text>
</comment>
<dbReference type="RefSeq" id="WP_191188108.1">
    <property type="nucleotide sequence ID" value="NZ_JACWMY010000003.1"/>
</dbReference>
<evidence type="ECO:0000313" key="6">
    <source>
        <dbReference type="Proteomes" id="UP000606600"/>
    </source>
</evidence>
<dbReference type="Proteomes" id="UP000606600">
    <property type="component" value="Unassembled WGS sequence"/>
</dbReference>
<gene>
    <name evidence="5" type="ORF">IDJ77_06385</name>
</gene>
<dbReference type="Gene3D" id="3.40.50.300">
    <property type="entry name" value="P-loop containing nucleotide triphosphate hydrolases"/>
    <property type="match status" value="2"/>
</dbReference>
<dbReference type="InterPro" id="IPR037118">
    <property type="entry name" value="Val-tRNA_synth_C_sf"/>
</dbReference>
<dbReference type="PANTHER" id="PTHR42855:SF1">
    <property type="entry name" value="ABC TRANSPORTER DOMAIN-CONTAINING PROTEIN"/>
    <property type="match status" value="1"/>
</dbReference>
<name>A0ABR7WMA7_9SPHI</name>
<accession>A0ABR7WMA7</accession>
<dbReference type="InterPro" id="IPR017871">
    <property type="entry name" value="ABC_transporter-like_CS"/>
</dbReference>
<evidence type="ECO:0000256" key="3">
    <source>
        <dbReference type="SAM" id="Coils"/>
    </source>
</evidence>
<feature type="domain" description="ABC transporter" evidence="4">
    <location>
        <begin position="315"/>
        <end position="533"/>
    </location>
</feature>
<proteinExistence type="predicted"/>
<dbReference type="EMBL" id="JACWMY010000003">
    <property type="protein sequence ID" value="MBD1363432.1"/>
    <property type="molecule type" value="Genomic_DNA"/>
</dbReference>
<evidence type="ECO:0000259" key="4">
    <source>
        <dbReference type="PROSITE" id="PS50893"/>
    </source>
</evidence>
<dbReference type="InterPro" id="IPR051309">
    <property type="entry name" value="ABCF_ATPase"/>
</dbReference>
<dbReference type="InterPro" id="IPR032781">
    <property type="entry name" value="ABC_tran_Xtn"/>
</dbReference>
<dbReference type="SUPFAM" id="SSF52540">
    <property type="entry name" value="P-loop containing nucleoside triphosphate hydrolases"/>
    <property type="match status" value="2"/>
</dbReference>
<feature type="domain" description="ABC transporter" evidence="4">
    <location>
        <begin position="5"/>
        <end position="250"/>
    </location>
</feature>
<keyword evidence="1" id="KW-0547">Nucleotide-binding</keyword>
<keyword evidence="6" id="KW-1185">Reference proteome</keyword>
<protein>
    <submittedName>
        <fullName evidence="5">ABC-F family ATP-binding cassette domain-containing protein</fullName>
    </submittedName>
</protein>
<dbReference type="InterPro" id="IPR027417">
    <property type="entry name" value="P-loop_NTPase"/>
</dbReference>
<dbReference type="GO" id="GO:0005524">
    <property type="term" value="F:ATP binding"/>
    <property type="evidence" value="ECO:0007669"/>
    <property type="project" value="UniProtKB-KW"/>
</dbReference>
<evidence type="ECO:0000256" key="2">
    <source>
        <dbReference type="ARBA" id="ARBA00022840"/>
    </source>
</evidence>
<keyword evidence="2 5" id="KW-0067">ATP-binding</keyword>
<dbReference type="Pfam" id="PF12848">
    <property type="entry name" value="ABC_tran_Xtn"/>
    <property type="match status" value="1"/>
</dbReference>
<dbReference type="Gene3D" id="1.10.287.380">
    <property type="entry name" value="Valyl-tRNA synthetase, C-terminal domain"/>
    <property type="match status" value="1"/>
</dbReference>
<dbReference type="Pfam" id="PF00005">
    <property type="entry name" value="ABC_tran"/>
    <property type="match status" value="2"/>
</dbReference>
<organism evidence="5 6">
    <name type="scientific">Mucilaginibacter pankratovii</name>
    <dbReference type="NCBI Taxonomy" id="2772110"/>
    <lineage>
        <taxon>Bacteria</taxon>
        <taxon>Pseudomonadati</taxon>
        <taxon>Bacteroidota</taxon>
        <taxon>Sphingobacteriia</taxon>
        <taxon>Sphingobacteriales</taxon>
        <taxon>Sphingobacteriaceae</taxon>
        <taxon>Mucilaginibacter</taxon>
    </lineage>
</organism>
<sequence length="621" mass="70729">MSTYISAENLGHSFHDNWLFKNLTIGINRGRRVALVGINGAGKSTLLKILSGSLKPTEGKVAQSKDLNVGYLEQDPHFKNAVTISDYIFHADNIQQQLIRRYEELLENDPDNMKEMDKIMEEMSDIDAWDYEYKIKTILGRLDIHHLNQHINTLSGGQKKRLALAKLLIEDPEIYILDEPTNHLDIDTIEWLEKLLTEGSRTILMVTHDRYFLDNVCNEILEIDKGKIIPYFGNYGYYLEKKAEREASDEASFQKNSNLLRKELEWMRRQPKARGTKSKSRIDAFYDLGDKTKNNGPKQNVELSVKIARQGNKIMEMHEVSKGFNGNTYIDKFSYIFKKGDRIGLAGKNGSGKSTMLNLITDGLTPDSGEIIKGETTVIGYFNQAGLSFKDDERVIDIVKNVAEFITMADGKLISASALLTLFLFPPAKQYGMVAKLSGGEKKRLHLMSILMKNPNFLILDEPTNDLDIDTLNVLEEFLTNYPGILMIVSHDRYLLDKMAEQLFIMEGNGQVRIYNGNYSSYRIELEESKQAAKKPAAPAPIQAEAPKKAKLSFKEEKEFDGLEKEISDIELKLKETTDELNTINIDPKKLQQLTDKIAYLNKQLDTKSMRWIELSELKEA</sequence>